<evidence type="ECO:0000256" key="2">
    <source>
        <dbReference type="ARBA" id="ARBA00008193"/>
    </source>
</evidence>
<dbReference type="STRING" id="515622.bpr_I1034"/>
<dbReference type="eggNOG" id="COG2860">
    <property type="taxonomic scope" value="Bacteria"/>
</dbReference>
<dbReference type="GO" id="GO:0005886">
    <property type="term" value="C:plasma membrane"/>
    <property type="evidence" value="ECO:0007669"/>
    <property type="project" value="UniProtKB-SubCell"/>
</dbReference>
<dbReference type="PANTHER" id="PTHR30506:SF3">
    <property type="entry name" value="UPF0126 INNER MEMBRANE PROTEIN YADS-RELATED"/>
    <property type="match status" value="1"/>
</dbReference>
<dbReference type="HOGENOM" id="CLU_064906_2_1_9"/>
<evidence type="ECO:0000256" key="3">
    <source>
        <dbReference type="ARBA" id="ARBA00022475"/>
    </source>
</evidence>
<evidence type="ECO:0000259" key="8">
    <source>
        <dbReference type="Pfam" id="PF03458"/>
    </source>
</evidence>
<keyword evidence="10" id="KW-1185">Reference proteome</keyword>
<proteinExistence type="inferred from homology"/>
<dbReference type="Proteomes" id="UP000001299">
    <property type="component" value="Chromosome 1"/>
</dbReference>
<protein>
    <recommendedName>
        <fullName evidence="8">Glycine transporter domain-containing protein</fullName>
    </recommendedName>
</protein>
<comment type="subcellular location">
    <subcellularLocation>
        <location evidence="1">Cell membrane</location>
        <topology evidence="1">Multi-pass membrane protein</topology>
    </subcellularLocation>
</comment>
<comment type="similarity">
    <text evidence="2">Belongs to the UPF0126 family.</text>
</comment>
<evidence type="ECO:0000256" key="1">
    <source>
        <dbReference type="ARBA" id="ARBA00004651"/>
    </source>
</evidence>
<evidence type="ECO:0000256" key="4">
    <source>
        <dbReference type="ARBA" id="ARBA00022692"/>
    </source>
</evidence>
<feature type="transmembrane region" description="Helical" evidence="7">
    <location>
        <begin position="164"/>
        <end position="183"/>
    </location>
</feature>
<dbReference type="AlphaFoldDB" id="E0S1V1"/>
<evidence type="ECO:0000313" key="9">
    <source>
        <dbReference type="EMBL" id="ADL33776.1"/>
    </source>
</evidence>
<accession>E0S1V1</accession>
<feature type="domain" description="Glycine transporter" evidence="8">
    <location>
        <begin position="15"/>
        <end position="88"/>
    </location>
</feature>
<keyword evidence="6 7" id="KW-0472">Membrane</keyword>
<reference evidence="9 10" key="1">
    <citation type="journal article" date="2010" name="PLoS ONE">
        <title>The glycobiome of the rumen bacterium Butyrivibrio proteoclasticus B316(T) highlights adaptation to a polysaccharide-rich environment.</title>
        <authorList>
            <person name="Kelly W.J."/>
            <person name="Leahy S.C."/>
            <person name="Altermann E."/>
            <person name="Yeoman C.J."/>
            <person name="Dunne J.C."/>
            <person name="Kong Z."/>
            <person name="Pacheco D.M."/>
            <person name="Li D."/>
            <person name="Noel S.J."/>
            <person name="Moon C.D."/>
            <person name="Cookson A.L."/>
            <person name="Attwood G.T."/>
        </authorList>
    </citation>
    <scope>NUCLEOTIDE SEQUENCE [LARGE SCALE GENOMIC DNA]</scope>
    <source>
        <strain evidence="10">ATCC 51982 / DSM 14932 / B316</strain>
    </source>
</reference>
<dbReference type="KEGG" id="bpb:bpr_I1034"/>
<organism evidence="9 10">
    <name type="scientific">Butyrivibrio proteoclasticus (strain ATCC 51982 / DSM 14932 / B316)</name>
    <name type="common">Clostridium proteoclasticum</name>
    <dbReference type="NCBI Taxonomy" id="515622"/>
    <lineage>
        <taxon>Bacteria</taxon>
        <taxon>Bacillati</taxon>
        <taxon>Bacillota</taxon>
        <taxon>Clostridia</taxon>
        <taxon>Lachnospirales</taxon>
        <taxon>Lachnospiraceae</taxon>
        <taxon>Butyrivibrio</taxon>
    </lineage>
</organism>
<gene>
    <name evidence="9" type="ordered locus">bpr_I1034</name>
</gene>
<feature type="transmembrane region" description="Helical" evidence="7">
    <location>
        <begin position="107"/>
        <end position="129"/>
    </location>
</feature>
<feature type="transmembrane region" description="Helical" evidence="7">
    <location>
        <begin position="12"/>
        <end position="33"/>
    </location>
</feature>
<evidence type="ECO:0000256" key="5">
    <source>
        <dbReference type="ARBA" id="ARBA00022989"/>
    </source>
</evidence>
<evidence type="ECO:0000256" key="6">
    <source>
        <dbReference type="ARBA" id="ARBA00023136"/>
    </source>
</evidence>
<keyword evidence="5 7" id="KW-1133">Transmembrane helix</keyword>
<keyword evidence="4 7" id="KW-0812">Transmembrane</keyword>
<dbReference type="InterPro" id="IPR005115">
    <property type="entry name" value="Gly_transporter"/>
</dbReference>
<dbReference type="Pfam" id="PF03458">
    <property type="entry name" value="Gly_transporter"/>
    <property type="match status" value="2"/>
</dbReference>
<evidence type="ECO:0000313" key="10">
    <source>
        <dbReference type="Proteomes" id="UP000001299"/>
    </source>
</evidence>
<feature type="transmembrane region" description="Helical" evidence="7">
    <location>
        <begin position="72"/>
        <end position="91"/>
    </location>
</feature>
<name>E0S1V1_BUTPB</name>
<dbReference type="PANTHER" id="PTHR30506">
    <property type="entry name" value="INNER MEMBRANE PROTEIN"/>
    <property type="match status" value="1"/>
</dbReference>
<dbReference type="EMBL" id="CP001810">
    <property type="protein sequence ID" value="ADL33776.1"/>
    <property type="molecule type" value="Genomic_DNA"/>
</dbReference>
<feature type="transmembrane region" description="Helical" evidence="7">
    <location>
        <begin position="189"/>
        <end position="208"/>
    </location>
</feature>
<feature type="transmembrane region" description="Helical" evidence="7">
    <location>
        <begin position="135"/>
        <end position="152"/>
    </location>
</feature>
<feature type="domain" description="Glycine transporter" evidence="8">
    <location>
        <begin position="109"/>
        <end position="184"/>
    </location>
</feature>
<keyword evidence="3" id="KW-1003">Cell membrane</keyword>
<evidence type="ECO:0000256" key="7">
    <source>
        <dbReference type="SAM" id="Phobius"/>
    </source>
</evidence>
<sequence length="220" mass="24075">MVGRFFKLSLSLLVIFDFIGTVAFAVSGAITGIQKRMDIFGVNILAILTACGGGLTRDIIMGNFPPQMFINPFYVLVAAVVANIVFGIMYFHKGIPQKFSGLYDRGLFIFDTVGLAAFMVDGVMIGANFGYEDDLFLLVFLGFITGVGGGVLRDVLSNQMPAIFVKHVYALPVIIGGILMVIMHELLGTWNLAMVLSFALVIVLRVMARHFLWNLPKVNL</sequence>
<feature type="transmembrane region" description="Helical" evidence="7">
    <location>
        <begin position="40"/>
        <end position="60"/>
    </location>
</feature>